<name>A0AA47P6U6_MERPO</name>
<reference evidence="2" key="1">
    <citation type="journal article" date="2023" name="Front. Mar. Sci.">
        <title>A new Merluccius polli reference genome to investigate the effects of global change in West African waters.</title>
        <authorList>
            <person name="Mateo J.L."/>
            <person name="Blanco-Fernandez C."/>
            <person name="Garcia-Vazquez E."/>
            <person name="Machado-Schiaffino G."/>
        </authorList>
    </citation>
    <scope>NUCLEOTIDE SEQUENCE</scope>
    <source>
        <strain evidence="2">C29</strain>
        <tissue evidence="2">Fin</tissue>
    </source>
</reference>
<dbReference type="PANTHER" id="PTHR23098">
    <property type="entry name" value="AGAP001331-PA-RELATED"/>
    <property type="match status" value="1"/>
</dbReference>
<comment type="caution">
    <text evidence="2">The sequence shown here is derived from an EMBL/GenBank/DDBJ whole genome shotgun (WGS) entry which is preliminary data.</text>
</comment>
<accession>A0AA47P6U6</accession>
<dbReference type="GO" id="GO:0005634">
    <property type="term" value="C:nucleus"/>
    <property type="evidence" value="ECO:0007669"/>
    <property type="project" value="TreeGrafter"/>
</dbReference>
<evidence type="ECO:0000313" key="2">
    <source>
        <dbReference type="EMBL" id="KAK0152986.1"/>
    </source>
</evidence>
<sequence length="82" mass="9652">MNKGKKRNVTESELEIVVNDVEPRREILFGTLSAGINMKRKRNEWERVCEAVNAVGSEQRTHIQVKKKWSDLKVEVKRRVYI</sequence>
<feature type="domain" description="Myb/SANT-like DNA-binding" evidence="1">
    <location>
        <begin position="5"/>
        <end position="80"/>
    </location>
</feature>
<gene>
    <name evidence="2" type="primary">TSNARE1_14</name>
    <name evidence="2" type="ORF">N1851_005353</name>
</gene>
<dbReference type="Proteomes" id="UP001174136">
    <property type="component" value="Unassembled WGS sequence"/>
</dbReference>
<evidence type="ECO:0000259" key="1">
    <source>
        <dbReference type="Pfam" id="PF13873"/>
    </source>
</evidence>
<evidence type="ECO:0000313" key="3">
    <source>
        <dbReference type="Proteomes" id="UP001174136"/>
    </source>
</evidence>
<dbReference type="AlphaFoldDB" id="A0AA47P6U6"/>
<dbReference type="EMBL" id="JAOPHQ010000875">
    <property type="protein sequence ID" value="KAK0152986.1"/>
    <property type="molecule type" value="Genomic_DNA"/>
</dbReference>
<organism evidence="2 3">
    <name type="scientific">Merluccius polli</name>
    <name type="common">Benguela hake</name>
    <name type="synonym">Merluccius cadenati</name>
    <dbReference type="NCBI Taxonomy" id="89951"/>
    <lineage>
        <taxon>Eukaryota</taxon>
        <taxon>Metazoa</taxon>
        <taxon>Chordata</taxon>
        <taxon>Craniata</taxon>
        <taxon>Vertebrata</taxon>
        <taxon>Euteleostomi</taxon>
        <taxon>Actinopterygii</taxon>
        <taxon>Neopterygii</taxon>
        <taxon>Teleostei</taxon>
        <taxon>Neoteleostei</taxon>
        <taxon>Acanthomorphata</taxon>
        <taxon>Zeiogadaria</taxon>
        <taxon>Gadariae</taxon>
        <taxon>Gadiformes</taxon>
        <taxon>Gadoidei</taxon>
        <taxon>Merlucciidae</taxon>
        <taxon>Merluccius</taxon>
    </lineage>
</organism>
<protein>
    <submittedName>
        <fullName evidence="2">t-SNARE domain-containing protein 1</fullName>
    </submittedName>
</protein>
<dbReference type="Pfam" id="PF13873">
    <property type="entry name" value="Myb_DNA-bind_5"/>
    <property type="match status" value="1"/>
</dbReference>
<dbReference type="PANTHER" id="PTHR23098:SF16">
    <property type="entry name" value="REGULATORY PROTEIN ZESTE"/>
    <property type="match status" value="1"/>
</dbReference>
<keyword evidence="3" id="KW-1185">Reference proteome</keyword>
<proteinExistence type="predicted"/>
<dbReference type="InterPro" id="IPR028002">
    <property type="entry name" value="Myb_DNA-bind_5"/>
</dbReference>